<dbReference type="AlphaFoldDB" id="A0A284QSC4"/>
<evidence type="ECO:0000256" key="1">
    <source>
        <dbReference type="SAM" id="MobiDB-lite"/>
    </source>
</evidence>
<name>A0A284QSC4_ARMOS</name>
<dbReference type="Proteomes" id="UP000219338">
    <property type="component" value="Unassembled WGS sequence"/>
</dbReference>
<evidence type="ECO:0000313" key="2">
    <source>
        <dbReference type="EMBL" id="SJK99382.1"/>
    </source>
</evidence>
<reference evidence="3" key="1">
    <citation type="journal article" date="2017" name="Nat. Ecol. Evol.">
        <title>Genome expansion and lineage-specific genetic innovations in the forest pathogenic fungi Armillaria.</title>
        <authorList>
            <person name="Sipos G."/>
            <person name="Prasanna A.N."/>
            <person name="Walter M.C."/>
            <person name="O'Connor E."/>
            <person name="Balint B."/>
            <person name="Krizsan K."/>
            <person name="Kiss B."/>
            <person name="Hess J."/>
            <person name="Varga T."/>
            <person name="Slot J."/>
            <person name="Riley R."/>
            <person name="Boka B."/>
            <person name="Rigling D."/>
            <person name="Barry K."/>
            <person name="Lee J."/>
            <person name="Mihaltcheva S."/>
            <person name="LaButti K."/>
            <person name="Lipzen A."/>
            <person name="Waldron R."/>
            <person name="Moloney N.M."/>
            <person name="Sperisen C."/>
            <person name="Kredics L."/>
            <person name="Vagvoelgyi C."/>
            <person name="Patrignani A."/>
            <person name="Fitzpatrick D."/>
            <person name="Nagy I."/>
            <person name="Doyle S."/>
            <person name="Anderson J.B."/>
            <person name="Grigoriev I.V."/>
            <person name="Gueldener U."/>
            <person name="Muensterkoetter M."/>
            <person name="Nagy L.G."/>
        </authorList>
    </citation>
    <scope>NUCLEOTIDE SEQUENCE [LARGE SCALE GENOMIC DNA]</scope>
    <source>
        <strain evidence="3">C18/9</strain>
    </source>
</reference>
<protein>
    <submittedName>
        <fullName evidence="2">Uncharacterized protein</fullName>
    </submittedName>
</protein>
<evidence type="ECO:0000313" key="3">
    <source>
        <dbReference type="Proteomes" id="UP000219338"/>
    </source>
</evidence>
<feature type="region of interest" description="Disordered" evidence="1">
    <location>
        <begin position="123"/>
        <end position="162"/>
    </location>
</feature>
<dbReference type="STRING" id="47428.A0A284QSC4"/>
<dbReference type="OrthoDB" id="3062870at2759"/>
<feature type="compositionally biased region" description="Acidic residues" evidence="1">
    <location>
        <begin position="123"/>
        <end position="138"/>
    </location>
</feature>
<gene>
    <name evidence="2" type="ORF">ARMOST_02678</name>
</gene>
<sequence>MSWIWTAMGGPDAETETLHESVRIEWAKACACKFRWEEEVQCLREEMRRMLRSLDKAQSDWRDHSKSCESLTVQDNSGRCAYTLWQASFLSTIKSSFEWIWGIKDTLTEDFVDYSALFTPDDVPEFGNEDSCNDDDDDISSHSDDDDNSSHSDTSDSENSST</sequence>
<dbReference type="EMBL" id="FUEG01000002">
    <property type="protein sequence ID" value="SJK99382.1"/>
    <property type="molecule type" value="Genomic_DNA"/>
</dbReference>
<organism evidence="2 3">
    <name type="scientific">Armillaria ostoyae</name>
    <name type="common">Armillaria root rot fungus</name>
    <dbReference type="NCBI Taxonomy" id="47428"/>
    <lineage>
        <taxon>Eukaryota</taxon>
        <taxon>Fungi</taxon>
        <taxon>Dikarya</taxon>
        <taxon>Basidiomycota</taxon>
        <taxon>Agaricomycotina</taxon>
        <taxon>Agaricomycetes</taxon>
        <taxon>Agaricomycetidae</taxon>
        <taxon>Agaricales</taxon>
        <taxon>Marasmiineae</taxon>
        <taxon>Physalacriaceae</taxon>
        <taxon>Armillaria</taxon>
    </lineage>
</organism>
<feature type="compositionally biased region" description="Basic and acidic residues" evidence="1">
    <location>
        <begin position="139"/>
        <end position="154"/>
    </location>
</feature>
<accession>A0A284QSC4</accession>
<proteinExistence type="predicted"/>
<keyword evidence="3" id="KW-1185">Reference proteome</keyword>